<keyword evidence="3" id="KW-0539">Nucleus</keyword>
<organism evidence="6 7">
    <name type="scientific">Digitaria exilis</name>
    <dbReference type="NCBI Taxonomy" id="1010633"/>
    <lineage>
        <taxon>Eukaryota</taxon>
        <taxon>Viridiplantae</taxon>
        <taxon>Streptophyta</taxon>
        <taxon>Embryophyta</taxon>
        <taxon>Tracheophyta</taxon>
        <taxon>Spermatophyta</taxon>
        <taxon>Magnoliopsida</taxon>
        <taxon>Liliopsida</taxon>
        <taxon>Poales</taxon>
        <taxon>Poaceae</taxon>
        <taxon>PACMAD clade</taxon>
        <taxon>Panicoideae</taxon>
        <taxon>Panicodae</taxon>
        <taxon>Paniceae</taxon>
        <taxon>Anthephorinae</taxon>
        <taxon>Digitaria</taxon>
    </lineage>
</organism>
<dbReference type="Pfam" id="PF05678">
    <property type="entry name" value="VQ"/>
    <property type="match status" value="1"/>
</dbReference>
<dbReference type="Proteomes" id="UP000636709">
    <property type="component" value="Unassembled WGS sequence"/>
</dbReference>
<dbReference type="AlphaFoldDB" id="A0A835A3N8"/>
<evidence type="ECO:0000313" key="6">
    <source>
        <dbReference type="EMBL" id="KAF8651361.1"/>
    </source>
</evidence>
<sequence>MTRPKLCVATNAPANVRHILMCGSEDHGVAGFLYHPEHRHSSSVGDPSSVGEGGTHRLHSRLNRHRARDHHTLSNRRIDKALAENHTTRTYLTEENIGTTCTRVSRLPWLHATCTAGAELADDPSSACAPASGWPTDDRTPWKKRSPSRERGRRRYVTTGPRRTPAALDVEPRQTGRGHRTCQVSSYLRPPPHAAPSPSIRRCHHWLAGGRPIAARGRDTGQQPASHVDTLRVARPGDLDAGRRQWLAFGAAQLMARPGSNTFLFPSRKHEPDLRVRPIRGIGSSAASRRDYATHALVVDVPGESEAMVAARAKELKRQQRLGPEKMHDAAHHPCTLCLHGKGSCEAEKTPVPPATIRPSPPPPPPGRPSIRRRARPALPIPLPLMQPFCPLKSYHHSLAAPAILNSLQAPLLSLLLACFVIPAELASELVALMAASRTPRVLREATAASCADANTTFVQADPDTFRALVQKLTGAPAGTTPAAPPEKKQQQEEDSESAKVTIAQHAPRRPKLQERRRAAPARLELARPQQPSSASFYYYYYHHHHGHHGLMHSPVSPMDAYVLMASSSSPSSMTPSPHSSLSSPSCGGVVVISKEEEEREEKAIASKGFYLHASPRTRSAAAGDGDRPKLLPLFPVHSPRSAAYYAS</sequence>
<feature type="region of interest" description="Disordered" evidence="4">
    <location>
        <begin position="568"/>
        <end position="588"/>
    </location>
</feature>
<comment type="subcellular location">
    <subcellularLocation>
        <location evidence="1">Nucleus</location>
    </subcellularLocation>
</comment>
<evidence type="ECO:0000313" key="7">
    <source>
        <dbReference type="Proteomes" id="UP000636709"/>
    </source>
</evidence>
<protein>
    <recommendedName>
        <fullName evidence="5">VQ domain-containing protein</fullName>
    </recommendedName>
</protein>
<comment type="caution">
    <text evidence="6">The sequence shown here is derived from an EMBL/GenBank/DDBJ whole genome shotgun (WGS) entry which is preliminary data.</text>
</comment>
<evidence type="ECO:0000256" key="1">
    <source>
        <dbReference type="ARBA" id="ARBA00004123"/>
    </source>
</evidence>
<dbReference type="InterPro" id="IPR039611">
    <property type="entry name" value="VQ_4/11/13/19/31/33"/>
</dbReference>
<evidence type="ECO:0000256" key="3">
    <source>
        <dbReference type="ARBA" id="ARBA00023242"/>
    </source>
</evidence>
<keyword evidence="2" id="KW-0597">Phosphoprotein</keyword>
<feature type="region of interest" description="Disordered" evidence="4">
    <location>
        <begin position="39"/>
        <end position="70"/>
    </location>
</feature>
<dbReference type="EMBL" id="JACEFO010002685">
    <property type="protein sequence ID" value="KAF8651361.1"/>
    <property type="molecule type" value="Genomic_DNA"/>
</dbReference>
<name>A0A835A3N8_9POAL</name>
<reference evidence="6" key="1">
    <citation type="submission" date="2020-07" db="EMBL/GenBank/DDBJ databases">
        <title>Genome sequence and genetic diversity analysis of an under-domesticated orphan crop, white fonio (Digitaria exilis).</title>
        <authorList>
            <person name="Bennetzen J.L."/>
            <person name="Chen S."/>
            <person name="Ma X."/>
            <person name="Wang X."/>
            <person name="Yssel A.E.J."/>
            <person name="Chaluvadi S.R."/>
            <person name="Johnson M."/>
            <person name="Gangashetty P."/>
            <person name="Hamidou F."/>
            <person name="Sanogo M.D."/>
            <person name="Zwaenepoel A."/>
            <person name="Wallace J."/>
            <person name="Van De Peer Y."/>
            <person name="Van Deynze A."/>
        </authorList>
    </citation>
    <scope>NUCLEOTIDE SEQUENCE</scope>
    <source>
        <tissue evidence="6">Leaves</tissue>
    </source>
</reference>
<feature type="compositionally biased region" description="Low complexity" evidence="4">
    <location>
        <begin position="123"/>
        <end position="132"/>
    </location>
</feature>
<feature type="domain" description="VQ" evidence="5">
    <location>
        <begin position="454"/>
        <end position="478"/>
    </location>
</feature>
<dbReference type="InterPro" id="IPR008889">
    <property type="entry name" value="VQ"/>
</dbReference>
<feature type="region of interest" description="Disordered" evidence="4">
    <location>
        <begin position="171"/>
        <end position="199"/>
    </location>
</feature>
<feature type="region of interest" description="Disordered" evidence="4">
    <location>
        <begin position="618"/>
        <end position="648"/>
    </location>
</feature>
<evidence type="ECO:0000256" key="2">
    <source>
        <dbReference type="ARBA" id="ARBA00022553"/>
    </source>
</evidence>
<feature type="region of interest" description="Disordered" evidence="4">
    <location>
        <begin position="476"/>
        <end position="528"/>
    </location>
</feature>
<feature type="compositionally biased region" description="Basic residues" evidence="4">
    <location>
        <begin position="56"/>
        <end position="69"/>
    </location>
</feature>
<feature type="region of interest" description="Disordered" evidence="4">
    <location>
        <begin position="348"/>
        <end position="373"/>
    </location>
</feature>
<keyword evidence="7" id="KW-1185">Reference proteome</keyword>
<dbReference type="PANTHER" id="PTHR33402">
    <property type="entry name" value="VQ MOTIF-CONTAINING PROTEIN 11-LIKE"/>
    <property type="match status" value="1"/>
</dbReference>
<dbReference type="OrthoDB" id="1918952at2759"/>
<dbReference type="PANTHER" id="PTHR33402:SF19">
    <property type="entry name" value="VQ MOTIF-CONTAINING PROTEIN 11"/>
    <property type="match status" value="1"/>
</dbReference>
<feature type="compositionally biased region" description="Pro residues" evidence="4">
    <location>
        <begin position="351"/>
        <end position="368"/>
    </location>
</feature>
<feature type="region of interest" description="Disordered" evidence="4">
    <location>
        <begin position="120"/>
        <end position="156"/>
    </location>
</feature>
<dbReference type="GO" id="GO:0005634">
    <property type="term" value="C:nucleus"/>
    <property type="evidence" value="ECO:0007669"/>
    <property type="project" value="UniProtKB-SubCell"/>
</dbReference>
<proteinExistence type="predicted"/>
<evidence type="ECO:0000256" key="4">
    <source>
        <dbReference type="SAM" id="MobiDB-lite"/>
    </source>
</evidence>
<feature type="compositionally biased region" description="Low complexity" evidence="4">
    <location>
        <begin position="568"/>
        <end position="586"/>
    </location>
</feature>
<accession>A0A835A3N8</accession>
<feature type="compositionally biased region" description="Basic residues" evidence="4">
    <location>
        <begin position="142"/>
        <end position="156"/>
    </location>
</feature>
<gene>
    <name evidence="6" type="ORF">HU200_063619</name>
</gene>
<evidence type="ECO:0000259" key="5">
    <source>
        <dbReference type="Pfam" id="PF05678"/>
    </source>
</evidence>